<evidence type="ECO:0000313" key="3">
    <source>
        <dbReference type="EMBL" id="NAW51689.1"/>
    </source>
</evidence>
<dbReference type="PANTHER" id="PTHR31793">
    <property type="entry name" value="4-HYDROXYBENZOYL-COA THIOESTERASE FAMILY MEMBER"/>
    <property type="match status" value="1"/>
</dbReference>
<dbReference type="InterPro" id="IPR050563">
    <property type="entry name" value="4-hydroxybenzoyl-CoA_TE"/>
</dbReference>
<dbReference type="EMBL" id="JAAABJ010000595">
    <property type="protein sequence ID" value="NAW51689.1"/>
    <property type="molecule type" value="Genomic_DNA"/>
</dbReference>
<dbReference type="RefSeq" id="WP_166519956.1">
    <property type="nucleotide sequence ID" value="NZ_JAAABJ010000595.1"/>
</dbReference>
<dbReference type="GO" id="GO:0047617">
    <property type="term" value="F:fatty acyl-CoA hydrolase activity"/>
    <property type="evidence" value="ECO:0007669"/>
    <property type="project" value="TreeGrafter"/>
</dbReference>
<comment type="caution">
    <text evidence="3">The sequence shown here is derived from an EMBL/GenBank/DDBJ whole genome shotgun (WGS) entry which is preliminary data.</text>
</comment>
<dbReference type="InterPro" id="IPR029069">
    <property type="entry name" value="HotDog_dom_sf"/>
</dbReference>
<keyword evidence="4" id="KW-1185">Reference proteome</keyword>
<keyword evidence="2" id="KW-0378">Hydrolase</keyword>
<dbReference type="Pfam" id="PF13279">
    <property type="entry name" value="4HBT_2"/>
    <property type="match status" value="1"/>
</dbReference>
<evidence type="ECO:0000256" key="1">
    <source>
        <dbReference type="ARBA" id="ARBA00005953"/>
    </source>
</evidence>
<proteinExistence type="inferred from homology"/>
<reference evidence="3 4" key="1">
    <citation type="submission" date="2019-11" db="EMBL/GenBank/DDBJ databases">
        <title>Characterization of Elizabethkingia argenteiflava sp. nov., isolated from inner surface of Soybean Pods.</title>
        <authorList>
            <person name="Mo S."/>
        </authorList>
    </citation>
    <scope>NUCLEOTIDE SEQUENCE [LARGE SCALE GENOMIC DNA]</scope>
    <source>
        <strain evidence="3 4">YB22</strain>
    </source>
</reference>
<evidence type="ECO:0000256" key="2">
    <source>
        <dbReference type="ARBA" id="ARBA00022801"/>
    </source>
</evidence>
<evidence type="ECO:0000313" key="4">
    <source>
        <dbReference type="Proteomes" id="UP000553459"/>
    </source>
</evidence>
<comment type="similarity">
    <text evidence="1">Belongs to the 4-hydroxybenzoyl-CoA thioesterase family.</text>
</comment>
<protein>
    <submittedName>
        <fullName evidence="3">Acyl-CoA thioesterase</fullName>
    </submittedName>
</protein>
<accession>A0A845PTY3</accession>
<name>A0A845PTY3_9FLAO</name>
<gene>
    <name evidence="3" type="ORF">GNY06_09990</name>
</gene>
<sequence length="163" mass="19294">MEGEITSQVKIRFSDCDPIGHLSNSKYLEYMLNAREDHFEEICGYSYEDHIRQTGNTWVVTQNQITYLKEVRPNITVNISSKIIQHDEYTSVVEILMKDARNEIIHSVLWTTVVYFNMKERRVIPCSPETLASFESNCKEISEKHFGHRTESLRKQNKQWKKY</sequence>
<dbReference type="CDD" id="cd00586">
    <property type="entry name" value="4HBT"/>
    <property type="match status" value="1"/>
</dbReference>
<dbReference type="Proteomes" id="UP000553459">
    <property type="component" value="Unassembled WGS sequence"/>
</dbReference>
<dbReference type="SUPFAM" id="SSF54637">
    <property type="entry name" value="Thioesterase/thiol ester dehydrase-isomerase"/>
    <property type="match status" value="1"/>
</dbReference>
<organism evidence="3 4">
    <name type="scientific">Elizabethkingia argenteiflava</name>
    <dbReference type="NCBI Taxonomy" id="2681556"/>
    <lineage>
        <taxon>Bacteria</taxon>
        <taxon>Pseudomonadati</taxon>
        <taxon>Bacteroidota</taxon>
        <taxon>Flavobacteriia</taxon>
        <taxon>Flavobacteriales</taxon>
        <taxon>Weeksellaceae</taxon>
        <taxon>Elizabethkingia</taxon>
    </lineage>
</organism>
<dbReference type="Gene3D" id="3.10.129.10">
    <property type="entry name" value="Hotdog Thioesterase"/>
    <property type="match status" value="1"/>
</dbReference>
<dbReference type="AlphaFoldDB" id="A0A845PTY3"/>
<dbReference type="PANTHER" id="PTHR31793:SF27">
    <property type="entry name" value="NOVEL THIOESTERASE SUPERFAMILY DOMAIN AND SAPOSIN A-TYPE DOMAIN CONTAINING PROTEIN (0610012H03RIK)"/>
    <property type="match status" value="1"/>
</dbReference>